<dbReference type="EMBL" id="PVXM01000006">
    <property type="protein sequence ID" value="PRR74908.1"/>
    <property type="molecule type" value="Genomic_DNA"/>
</dbReference>
<dbReference type="OrthoDB" id="7432624at2"/>
<reference evidence="1 2" key="1">
    <citation type="submission" date="2018-03" db="EMBL/GenBank/DDBJ databases">
        <title>Genome sequence of Moorella humiferrea DSM 23265.</title>
        <authorList>
            <person name="Poehlein A."/>
            <person name="Daniel R."/>
        </authorList>
    </citation>
    <scope>NUCLEOTIDE SEQUENCE [LARGE SCALE GENOMIC DNA]</scope>
    <source>
        <strain evidence="1 2">DSM 23265</strain>
    </source>
</reference>
<accession>A0A2T0AW03</accession>
<dbReference type="AlphaFoldDB" id="A0A2T0AW03"/>
<dbReference type="Proteomes" id="UP000238415">
    <property type="component" value="Unassembled WGS sequence"/>
</dbReference>
<evidence type="ECO:0000313" key="1">
    <source>
        <dbReference type="EMBL" id="PRR74908.1"/>
    </source>
</evidence>
<dbReference type="RefSeq" id="WP_106004446.1">
    <property type="nucleotide sequence ID" value="NZ_CP136419.1"/>
</dbReference>
<keyword evidence="2" id="KW-1185">Reference proteome</keyword>
<evidence type="ECO:0000313" key="2">
    <source>
        <dbReference type="Proteomes" id="UP000238415"/>
    </source>
</evidence>
<proteinExistence type="predicted"/>
<organism evidence="1 2">
    <name type="scientific">Neomoorella humiferrea</name>
    <dbReference type="NCBI Taxonomy" id="676965"/>
    <lineage>
        <taxon>Bacteria</taxon>
        <taxon>Bacillati</taxon>
        <taxon>Bacillota</taxon>
        <taxon>Clostridia</taxon>
        <taxon>Neomoorellales</taxon>
        <taxon>Neomoorellaceae</taxon>
        <taxon>Neomoorella</taxon>
    </lineage>
</organism>
<gene>
    <name evidence="1" type="ORF">MOHU_04080</name>
</gene>
<name>A0A2T0AW03_9FIRM</name>
<comment type="caution">
    <text evidence="1">The sequence shown here is derived from an EMBL/GenBank/DDBJ whole genome shotgun (WGS) entry which is preliminary data.</text>
</comment>
<protein>
    <submittedName>
        <fullName evidence="1">Uncharacterized protein</fullName>
    </submittedName>
</protein>
<sequence>MDKYLVARLESLKQEKDQLKKALGILAVLTAALKPLGIKPILVGGRALEFYTLGGYATKDMDLVINGREQAKAILARMGFLHRPGERHWYHEELDKAGVTTGVTIFVTEGVYHG</sequence>